<evidence type="ECO:0000313" key="1">
    <source>
        <dbReference type="EMBL" id="MBW0496466.1"/>
    </source>
</evidence>
<keyword evidence="2" id="KW-1185">Reference proteome</keyword>
<dbReference type="OrthoDB" id="3248986at2759"/>
<organism evidence="1 2">
    <name type="scientific">Austropuccinia psidii MF-1</name>
    <dbReference type="NCBI Taxonomy" id="1389203"/>
    <lineage>
        <taxon>Eukaryota</taxon>
        <taxon>Fungi</taxon>
        <taxon>Dikarya</taxon>
        <taxon>Basidiomycota</taxon>
        <taxon>Pucciniomycotina</taxon>
        <taxon>Pucciniomycetes</taxon>
        <taxon>Pucciniales</taxon>
        <taxon>Sphaerophragmiaceae</taxon>
        <taxon>Austropuccinia</taxon>
    </lineage>
</organism>
<evidence type="ECO:0000313" key="2">
    <source>
        <dbReference type="Proteomes" id="UP000765509"/>
    </source>
</evidence>
<dbReference type="Proteomes" id="UP000765509">
    <property type="component" value="Unassembled WGS sequence"/>
</dbReference>
<comment type="caution">
    <text evidence="1">The sequence shown here is derived from an EMBL/GenBank/DDBJ whole genome shotgun (WGS) entry which is preliminary data.</text>
</comment>
<proteinExistence type="predicted"/>
<sequence length="138" mass="15992">MWLHLVCGLSKLNCQRARDYIVEVLESVSRRFGFDHKFISSIPHDVQAIRKRLNLQPSLEKYVCFPKCFLLYDIKIAPGDCGYQASSKRQPCGAGLFKTNTFLRSLKPEIFSDSQKKKQINHQGLIRLSRKRQPRVPI</sequence>
<dbReference type="AlphaFoldDB" id="A0A9Q3H9P2"/>
<accession>A0A9Q3H9P2</accession>
<dbReference type="EMBL" id="AVOT02013634">
    <property type="protein sequence ID" value="MBW0496466.1"/>
    <property type="molecule type" value="Genomic_DNA"/>
</dbReference>
<name>A0A9Q3H9P2_9BASI</name>
<gene>
    <name evidence="1" type="ORF">O181_036181</name>
</gene>
<protein>
    <submittedName>
        <fullName evidence="1">Uncharacterized protein</fullName>
    </submittedName>
</protein>
<reference evidence="1" key="1">
    <citation type="submission" date="2021-03" db="EMBL/GenBank/DDBJ databases">
        <title>Draft genome sequence of rust myrtle Austropuccinia psidii MF-1, a brazilian biotype.</title>
        <authorList>
            <person name="Quecine M.C."/>
            <person name="Pachon D.M.R."/>
            <person name="Bonatelli M.L."/>
            <person name="Correr F.H."/>
            <person name="Franceschini L.M."/>
            <person name="Leite T.F."/>
            <person name="Margarido G.R.A."/>
            <person name="Almeida C.A."/>
            <person name="Ferrarezi J.A."/>
            <person name="Labate C.A."/>
        </authorList>
    </citation>
    <scope>NUCLEOTIDE SEQUENCE</scope>
    <source>
        <strain evidence="1">MF-1</strain>
    </source>
</reference>